<dbReference type="Pfam" id="PF00348">
    <property type="entry name" value="polyprenyl_synt"/>
    <property type="match status" value="1"/>
</dbReference>
<proteinExistence type="inferred from homology"/>
<gene>
    <name evidence="7" type="ORF">CASFOL_029279</name>
</gene>
<evidence type="ECO:0000256" key="3">
    <source>
        <dbReference type="ARBA" id="ARBA00022679"/>
    </source>
</evidence>
<dbReference type="GO" id="GO:0016740">
    <property type="term" value="F:transferase activity"/>
    <property type="evidence" value="ECO:0007669"/>
    <property type="project" value="UniProtKB-KW"/>
</dbReference>
<dbReference type="GO" id="GO:0046872">
    <property type="term" value="F:metal ion binding"/>
    <property type="evidence" value="ECO:0007669"/>
    <property type="project" value="UniProtKB-KW"/>
</dbReference>
<dbReference type="AlphaFoldDB" id="A0ABD3CC10"/>
<keyword evidence="8" id="KW-1185">Reference proteome</keyword>
<dbReference type="Gene3D" id="1.10.600.10">
    <property type="entry name" value="Farnesyl Diphosphate Synthase"/>
    <property type="match status" value="1"/>
</dbReference>
<keyword evidence="3" id="KW-0808">Transferase</keyword>
<evidence type="ECO:0000256" key="6">
    <source>
        <dbReference type="ARBA" id="ARBA00023229"/>
    </source>
</evidence>
<organism evidence="7 8">
    <name type="scientific">Castilleja foliolosa</name>
    <dbReference type="NCBI Taxonomy" id="1961234"/>
    <lineage>
        <taxon>Eukaryota</taxon>
        <taxon>Viridiplantae</taxon>
        <taxon>Streptophyta</taxon>
        <taxon>Embryophyta</taxon>
        <taxon>Tracheophyta</taxon>
        <taxon>Spermatophyta</taxon>
        <taxon>Magnoliopsida</taxon>
        <taxon>eudicotyledons</taxon>
        <taxon>Gunneridae</taxon>
        <taxon>Pentapetalae</taxon>
        <taxon>asterids</taxon>
        <taxon>lamiids</taxon>
        <taxon>Lamiales</taxon>
        <taxon>Orobanchaceae</taxon>
        <taxon>Pedicularideae</taxon>
        <taxon>Castillejinae</taxon>
        <taxon>Castilleja</taxon>
    </lineage>
</organism>
<dbReference type="SUPFAM" id="SSF48576">
    <property type="entry name" value="Terpenoid synthases"/>
    <property type="match status" value="1"/>
</dbReference>
<name>A0ABD3CC10_9LAMI</name>
<evidence type="ECO:0000256" key="5">
    <source>
        <dbReference type="ARBA" id="ARBA00022842"/>
    </source>
</evidence>
<comment type="caution">
    <text evidence="7">The sequence shown here is derived from an EMBL/GenBank/DDBJ whole genome shotgun (WGS) entry which is preliminary data.</text>
</comment>
<dbReference type="EMBL" id="JAVIJP010000042">
    <property type="protein sequence ID" value="KAL3626874.1"/>
    <property type="molecule type" value="Genomic_DNA"/>
</dbReference>
<dbReference type="GO" id="GO:0008299">
    <property type="term" value="P:isoprenoid biosynthetic process"/>
    <property type="evidence" value="ECO:0007669"/>
    <property type="project" value="UniProtKB-KW"/>
</dbReference>
<keyword evidence="5" id="KW-0460">Magnesium</keyword>
<evidence type="ECO:0000256" key="1">
    <source>
        <dbReference type="ARBA" id="ARBA00001946"/>
    </source>
</evidence>
<dbReference type="InterPro" id="IPR000092">
    <property type="entry name" value="Polyprenyl_synt"/>
</dbReference>
<dbReference type="Proteomes" id="UP001632038">
    <property type="component" value="Unassembled WGS sequence"/>
</dbReference>
<dbReference type="PROSITE" id="PS51257">
    <property type="entry name" value="PROKAR_LIPOPROTEIN"/>
    <property type="match status" value="1"/>
</dbReference>
<evidence type="ECO:0000313" key="8">
    <source>
        <dbReference type="Proteomes" id="UP001632038"/>
    </source>
</evidence>
<dbReference type="InterPro" id="IPR011989">
    <property type="entry name" value="ARM-like"/>
</dbReference>
<dbReference type="PANTHER" id="PTHR12001:SF69">
    <property type="entry name" value="ALL TRANS-POLYPRENYL-DIPHOSPHATE SYNTHASE PDSS1"/>
    <property type="match status" value="1"/>
</dbReference>
<keyword evidence="4" id="KW-0479">Metal-binding</keyword>
<sequence>MLRDVRKEVSPVVLIVVSCLVPILQHAEGLNNSLIENSAITLGRLAWVCLTTHRAFHAAVVYSLVHERALFIKYTVIKVFSNGEIKQAFRLFDCDVHMDEYLIRVTTKQLPQSPLAPKEPPSSAASAVVDDILDFTQLGKPTGSDLAKGNLTAPVIFALEKKTKLKDIIESEFCERAHLRRRLIVPGELVREITDRAVVNLKCLLQSWFSLMLY</sequence>
<dbReference type="Gene3D" id="1.25.10.10">
    <property type="entry name" value="Leucine-rich Repeat Variant"/>
    <property type="match status" value="1"/>
</dbReference>
<dbReference type="InterPro" id="IPR008949">
    <property type="entry name" value="Isoprenoid_synthase_dom_sf"/>
</dbReference>
<accession>A0ABD3CC10</accession>
<dbReference type="PANTHER" id="PTHR12001">
    <property type="entry name" value="GERANYLGERANYL PYROPHOSPHATE SYNTHASE"/>
    <property type="match status" value="1"/>
</dbReference>
<comment type="similarity">
    <text evidence="2">Belongs to the FPP/GGPP synthase family.</text>
</comment>
<evidence type="ECO:0000313" key="7">
    <source>
        <dbReference type="EMBL" id="KAL3626874.1"/>
    </source>
</evidence>
<reference evidence="8" key="1">
    <citation type="journal article" date="2024" name="IScience">
        <title>Strigolactones Initiate the Formation of Haustorium-like Structures in Castilleja.</title>
        <authorList>
            <person name="Buerger M."/>
            <person name="Peterson D."/>
            <person name="Chory J."/>
        </authorList>
    </citation>
    <scope>NUCLEOTIDE SEQUENCE [LARGE SCALE GENOMIC DNA]</scope>
</reference>
<comment type="cofactor">
    <cofactor evidence="1">
        <name>Mg(2+)</name>
        <dbReference type="ChEBI" id="CHEBI:18420"/>
    </cofactor>
</comment>
<protein>
    <submittedName>
        <fullName evidence="7">Uncharacterized protein</fullName>
    </submittedName>
</protein>
<dbReference type="GO" id="GO:1901663">
    <property type="term" value="P:quinone biosynthetic process"/>
    <property type="evidence" value="ECO:0007669"/>
    <property type="project" value="UniProtKB-ARBA"/>
</dbReference>
<evidence type="ECO:0000256" key="4">
    <source>
        <dbReference type="ARBA" id="ARBA00022723"/>
    </source>
</evidence>
<keyword evidence="6" id="KW-0414">Isoprene biosynthesis</keyword>
<evidence type="ECO:0000256" key="2">
    <source>
        <dbReference type="ARBA" id="ARBA00006706"/>
    </source>
</evidence>